<name>A0ABU0LTQ0_9HYPH</name>
<dbReference type="Gene3D" id="2.40.50.100">
    <property type="match status" value="1"/>
</dbReference>
<dbReference type="PANTHER" id="PTHR30469">
    <property type="entry name" value="MULTIDRUG RESISTANCE PROTEIN MDTA"/>
    <property type="match status" value="1"/>
</dbReference>
<dbReference type="Proteomes" id="UP001235094">
    <property type="component" value="Unassembled WGS sequence"/>
</dbReference>
<dbReference type="Pfam" id="PF25967">
    <property type="entry name" value="RND-MFP_C"/>
    <property type="match status" value="1"/>
</dbReference>
<proteinExistence type="inferred from homology"/>
<evidence type="ECO:0000313" key="5">
    <source>
        <dbReference type="Proteomes" id="UP001235094"/>
    </source>
</evidence>
<dbReference type="PANTHER" id="PTHR30469:SF15">
    <property type="entry name" value="HLYD FAMILY OF SECRETION PROTEINS"/>
    <property type="match status" value="1"/>
</dbReference>
<evidence type="ECO:0000259" key="3">
    <source>
        <dbReference type="Pfam" id="PF25967"/>
    </source>
</evidence>
<dbReference type="NCBIfam" id="TIGR01730">
    <property type="entry name" value="RND_mfp"/>
    <property type="match status" value="1"/>
</dbReference>
<keyword evidence="5" id="KW-1185">Reference proteome</keyword>
<dbReference type="EMBL" id="JAUSVR010000009">
    <property type="protein sequence ID" value="MDQ0512091.1"/>
    <property type="molecule type" value="Genomic_DNA"/>
</dbReference>
<evidence type="ECO:0000256" key="2">
    <source>
        <dbReference type="SAM" id="Coils"/>
    </source>
</evidence>
<dbReference type="InterPro" id="IPR058627">
    <property type="entry name" value="MdtA-like_C"/>
</dbReference>
<dbReference type="SUPFAM" id="SSF111369">
    <property type="entry name" value="HlyD-like secretion proteins"/>
    <property type="match status" value="1"/>
</dbReference>
<gene>
    <name evidence="4" type="ORF">QOZ99_002991</name>
</gene>
<dbReference type="Gene3D" id="1.10.287.470">
    <property type="entry name" value="Helix hairpin bin"/>
    <property type="match status" value="1"/>
</dbReference>
<dbReference type="Gene3D" id="2.40.30.170">
    <property type="match status" value="1"/>
</dbReference>
<reference evidence="4 5" key="1">
    <citation type="submission" date="2023-07" db="EMBL/GenBank/DDBJ databases">
        <title>Genomic Encyclopedia of Type Strains, Phase IV (KMG-IV): sequencing the most valuable type-strain genomes for metagenomic binning, comparative biology and taxonomic classification.</title>
        <authorList>
            <person name="Goeker M."/>
        </authorList>
    </citation>
    <scope>NUCLEOTIDE SEQUENCE [LARGE SCALE GENOMIC DNA]</scope>
    <source>
        <strain evidence="4 5">DSM 15561</strain>
    </source>
</reference>
<protein>
    <submittedName>
        <fullName evidence="4">RND family efflux transporter MFP subunit</fullName>
    </submittedName>
</protein>
<sequence length="373" mass="40000">MFKTKSASRASIAVSRRTVNSLVALLAVAGVALGVQSSGAQEQNETPALTVAVVKPVERQWPETVPASGWLKPWHEAMVASEISGLRITDVLVEVGSVVAKGQVLVRLAQETVRSDLLKEEAARETAKANLTKAKANAERVRKLQGSGALSDEKAVEYLNAEETAIADVKSAEATVEGQRIKIEQTTILAPDDGMITSRSAQLGAVVSSGTELFRLVRQRRVEWQAEVSARYLPRIREGLDAVIAGPGDNRITGHVRLVAPTVSTDTGRAIVYVALPVEARPPVGLYVTGHIELETTQALSVPQSALVFRDGINYLFTVSNDRRVTRIRVETGRRMAGEVEIVSGLDPSARVVKSGGAFLADKALVRIEGEAE</sequence>
<feature type="coiled-coil region" evidence="2">
    <location>
        <begin position="117"/>
        <end position="144"/>
    </location>
</feature>
<evidence type="ECO:0000256" key="1">
    <source>
        <dbReference type="ARBA" id="ARBA00009477"/>
    </source>
</evidence>
<keyword evidence="2" id="KW-0175">Coiled coil</keyword>
<dbReference type="InterPro" id="IPR006143">
    <property type="entry name" value="RND_pump_MFP"/>
</dbReference>
<accession>A0ABU0LTQ0</accession>
<comment type="caution">
    <text evidence="4">The sequence shown here is derived from an EMBL/GenBank/DDBJ whole genome shotgun (WGS) entry which is preliminary data.</text>
</comment>
<evidence type="ECO:0000313" key="4">
    <source>
        <dbReference type="EMBL" id="MDQ0512091.1"/>
    </source>
</evidence>
<dbReference type="Gene3D" id="2.40.420.20">
    <property type="match status" value="1"/>
</dbReference>
<feature type="domain" description="Multidrug resistance protein MdtA-like C-terminal permuted SH3" evidence="3">
    <location>
        <begin position="298"/>
        <end position="356"/>
    </location>
</feature>
<organism evidence="4 5">
    <name type="scientific">Ancylobacter amanitiformis</name>
    <dbReference type="NCBI Taxonomy" id="217069"/>
    <lineage>
        <taxon>Bacteria</taxon>
        <taxon>Pseudomonadati</taxon>
        <taxon>Pseudomonadota</taxon>
        <taxon>Alphaproteobacteria</taxon>
        <taxon>Hyphomicrobiales</taxon>
        <taxon>Xanthobacteraceae</taxon>
        <taxon>Ancylobacter</taxon>
    </lineage>
</organism>
<comment type="similarity">
    <text evidence="1">Belongs to the membrane fusion protein (MFP) (TC 8.A.1) family.</text>
</comment>